<comment type="subcellular location">
    <subcellularLocation>
        <location evidence="1 9">Cell membrane</location>
        <topology evidence="1 9">Multi-pass membrane protein</topology>
    </subcellularLocation>
</comment>
<dbReference type="HAMAP" id="MF_01148">
    <property type="entry name" value="Lnt"/>
    <property type="match status" value="1"/>
</dbReference>
<keyword evidence="4 9" id="KW-0808">Transferase</keyword>
<evidence type="ECO:0000256" key="6">
    <source>
        <dbReference type="ARBA" id="ARBA00022989"/>
    </source>
</evidence>
<dbReference type="Proteomes" id="UP000199328">
    <property type="component" value="Unassembled WGS sequence"/>
</dbReference>
<dbReference type="InterPro" id="IPR003010">
    <property type="entry name" value="C-N_Hydrolase"/>
</dbReference>
<evidence type="ECO:0000256" key="3">
    <source>
        <dbReference type="ARBA" id="ARBA00022475"/>
    </source>
</evidence>
<dbReference type="CDD" id="cd07571">
    <property type="entry name" value="ALP_N-acyl_transferase"/>
    <property type="match status" value="1"/>
</dbReference>
<reference evidence="12" key="1">
    <citation type="submission" date="2016-10" db="EMBL/GenBank/DDBJ databases">
        <authorList>
            <person name="Varghese N."/>
            <person name="Submissions S."/>
        </authorList>
    </citation>
    <scope>NUCLEOTIDE SEQUENCE [LARGE SCALE GENOMIC DNA]</scope>
    <source>
        <strain evidence="12">CGMCC 1.10789</strain>
    </source>
</reference>
<feature type="transmembrane region" description="Helical" evidence="9">
    <location>
        <begin position="113"/>
        <end position="138"/>
    </location>
</feature>
<protein>
    <recommendedName>
        <fullName evidence="9">Apolipoprotein N-acyltransferase</fullName>
        <shortName evidence="9">ALP N-acyltransferase</shortName>
        <ecNumber evidence="9">2.3.1.269</ecNumber>
    </recommendedName>
</protein>
<proteinExistence type="inferred from homology"/>
<dbReference type="Pfam" id="PF20154">
    <property type="entry name" value="LNT_N"/>
    <property type="match status" value="1"/>
</dbReference>
<feature type="transmembrane region" description="Helical" evidence="9">
    <location>
        <begin position="76"/>
        <end position="101"/>
    </location>
</feature>
<keyword evidence="8 9" id="KW-0012">Acyltransferase</keyword>
<dbReference type="GO" id="GO:0016410">
    <property type="term" value="F:N-acyltransferase activity"/>
    <property type="evidence" value="ECO:0007669"/>
    <property type="project" value="UniProtKB-UniRule"/>
</dbReference>
<keyword evidence="11" id="KW-0449">Lipoprotein</keyword>
<dbReference type="Pfam" id="PF00795">
    <property type="entry name" value="CN_hydrolase"/>
    <property type="match status" value="1"/>
</dbReference>
<dbReference type="InterPro" id="IPR004563">
    <property type="entry name" value="Apolipo_AcylTrfase"/>
</dbReference>
<feature type="transmembrane region" description="Helical" evidence="9">
    <location>
        <begin position="181"/>
        <end position="199"/>
    </location>
</feature>
<comment type="pathway">
    <text evidence="9">Protein modification; lipoprotein biosynthesis (N-acyl transfer).</text>
</comment>
<comment type="catalytic activity">
    <reaction evidence="9">
        <text>N-terminal S-1,2-diacyl-sn-glyceryl-L-cysteinyl-[lipoprotein] + a glycerophospholipid = N-acyl-S-1,2-diacyl-sn-glyceryl-L-cysteinyl-[lipoprotein] + a 2-acyl-sn-glycero-3-phospholipid + H(+)</text>
        <dbReference type="Rhea" id="RHEA:48228"/>
        <dbReference type="Rhea" id="RHEA-COMP:14681"/>
        <dbReference type="Rhea" id="RHEA-COMP:14684"/>
        <dbReference type="ChEBI" id="CHEBI:15378"/>
        <dbReference type="ChEBI" id="CHEBI:136912"/>
        <dbReference type="ChEBI" id="CHEBI:140656"/>
        <dbReference type="ChEBI" id="CHEBI:140657"/>
        <dbReference type="ChEBI" id="CHEBI:140660"/>
        <dbReference type="EC" id="2.3.1.269"/>
    </reaction>
</comment>
<evidence type="ECO:0000259" key="10">
    <source>
        <dbReference type="PROSITE" id="PS50263"/>
    </source>
</evidence>
<dbReference type="SUPFAM" id="SSF56317">
    <property type="entry name" value="Carbon-nitrogen hydrolase"/>
    <property type="match status" value="1"/>
</dbReference>
<keyword evidence="6 9" id="KW-1133">Transmembrane helix</keyword>
<dbReference type="PANTHER" id="PTHR38686:SF1">
    <property type="entry name" value="APOLIPOPROTEIN N-ACYLTRANSFERASE"/>
    <property type="match status" value="1"/>
</dbReference>
<comment type="function">
    <text evidence="9">Catalyzes the phospholipid dependent N-acylation of the N-terminal cysteine of apolipoprotein, the last step in lipoprotein maturation.</text>
</comment>
<evidence type="ECO:0000256" key="9">
    <source>
        <dbReference type="HAMAP-Rule" id="MF_01148"/>
    </source>
</evidence>
<evidence type="ECO:0000256" key="1">
    <source>
        <dbReference type="ARBA" id="ARBA00004651"/>
    </source>
</evidence>
<dbReference type="STRING" id="990712.SAMN05216257_10377"/>
<dbReference type="PANTHER" id="PTHR38686">
    <property type="entry name" value="APOLIPOPROTEIN N-ACYLTRANSFERASE"/>
    <property type="match status" value="1"/>
</dbReference>
<feature type="domain" description="CN hydrolase" evidence="10">
    <location>
        <begin position="226"/>
        <end position="469"/>
    </location>
</feature>
<dbReference type="InterPro" id="IPR036526">
    <property type="entry name" value="C-N_Hydrolase_sf"/>
</dbReference>
<keyword evidence="5 9" id="KW-0812">Transmembrane</keyword>
<evidence type="ECO:0000313" key="12">
    <source>
        <dbReference type="Proteomes" id="UP000199328"/>
    </source>
</evidence>
<evidence type="ECO:0000256" key="2">
    <source>
        <dbReference type="ARBA" id="ARBA00010065"/>
    </source>
</evidence>
<keyword evidence="7 9" id="KW-0472">Membrane</keyword>
<dbReference type="GO" id="GO:0042158">
    <property type="term" value="P:lipoprotein biosynthetic process"/>
    <property type="evidence" value="ECO:0007669"/>
    <property type="project" value="UniProtKB-UniRule"/>
</dbReference>
<dbReference type="EMBL" id="FNFV01000003">
    <property type="protein sequence ID" value="SDK49913.1"/>
    <property type="molecule type" value="Genomic_DNA"/>
</dbReference>
<dbReference type="Gene3D" id="3.60.110.10">
    <property type="entry name" value="Carbon-nitrogen hydrolase"/>
    <property type="match status" value="1"/>
</dbReference>
<feature type="transmembrane region" description="Helical" evidence="9">
    <location>
        <begin position="150"/>
        <end position="174"/>
    </location>
</feature>
<dbReference type="GO" id="GO:0005886">
    <property type="term" value="C:plasma membrane"/>
    <property type="evidence" value="ECO:0007669"/>
    <property type="project" value="UniProtKB-SubCell"/>
</dbReference>
<feature type="transmembrane region" description="Helical" evidence="9">
    <location>
        <begin position="45"/>
        <end position="64"/>
    </location>
</feature>
<gene>
    <name evidence="9" type="primary">lnt</name>
    <name evidence="11" type="ORF">SAMN05216257_10377</name>
</gene>
<name>A0A1G9CDY2_9RHOB</name>
<organism evidence="11 12">
    <name type="scientific">Meinhardsimonia xiamenensis</name>
    <dbReference type="NCBI Taxonomy" id="990712"/>
    <lineage>
        <taxon>Bacteria</taxon>
        <taxon>Pseudomonadati</taxon>
        <taxon>Pseudomonadota</taxon>
        <taxon>Alphaproteobacteria</taxon>
        <taxon>Rhodobacterales</taxon>
        <taxon>Paracoccaceae</taxon>
        <taxon>Meinhardsimonia</taxon>
    </lineage>
</organism>
<dbReference type="InterPro" id="IPR045378">
    <property type="entry name" value="LNT_N"/>
</dbReference>
<dbReference type="UniPathway" id="UPA00666"/>
<dbReference type="AlphaFoldDB" id="A0A1G9CDY2"/>
<keyword evidence="3 9" id="KW-1003">Cell membrane</keyword>
<sequence length="504" mass="52082">MALAALAGALAAAGQAPLGLAWATLVALAALCALQLGARGPREAAWLGWAGGTGHFAAALFWIVEPFLVDAARHGWMAPFALVGLAGGLALFWAGACWLAAWLRPGSGAAPALAWAAALAGAEAVRSYVLTGFPWALIGHVWVGWPAMQLSAWVGPLGLTALTVVTAALAAALAFSRRWSLLPGLGACAALLFVPGLAAERSAEGAGAQAVLPAASAQARPLVRLVQPNAAQHLKWDPEHALRFWQRQIDFTAAPAEGGRRPDLVVWPETAVPWLLERAGAALERIAEAADGVPVVFGIQRTEGGRAYNSLALLDADGSLAAVYDKHHLVPFGEYLPFPGLMARLGLSAFTAQAGYGYTPGPGPVLLAIGGDLGQALPLICYEAIFPHEVLAAPGRADFILQITNDAWFGTLAGPQQHLAQARLRAVETGLPVVRVANTGISAVIDTRGQVIGSLPLGEAGYLDLALPPPERPTIYARAGDAPVILLLTVGLAALAATGRRKPG</sequence>
<dbReference type="NCBIfam" id="TIGR00546">
    <property type="entry name" value="lnt"/>
    <property type="match status" value="1"/>
</dbReference>
<evidence type="ECO:0000256" key="4">
    <source>
        <dbReference type="ARBA" id="ARBA00022679"/>
    </source>
</evidence>
<keyword evidence="12" id="KW-1185">Reference proteome</keyword>
<evidence type="ECO:0000313" key="11">
    <source>
        <dbReference type="EMBL" id="SDK49913.1"/>
    </source>
</evidence>
<dbReference type="PROSITE" id="PS50263">
    <property type="entry name" value="CN_HYDROLASE"/>
    <property type="match status" value="1"/>
</dbReference>
<comment type="similarity">
    <text evidence="2 9">Belongs to the CN hydrolase family. Apolipoprotein N-acyltransferase subfamily.</text>
</comment>
<evidence type="ECO:0000256" key="5">
    <source>
        <dbReference type="ARBA" id="ARBA00022692"/>
    </source>
</evidence>
<dbReference type="EC" id="2.3.1.269" evidence="9"/>
<evidence type="ECO:0000256" key="8">
    <source>
        <dbReference type="ARBA" id="ARBA00023315"/>
    </source>
</evidence>
<feature type="transmembrane region" description="Helical" evidence="9">
    <location>
        <begin position="21"/>
        <end position="38"/>
    </location>
</feature>
<accession>A0A1G9CDY2</accession>
<evidence type="ECO:0000256" key="7">
    <source>
        <dbReference type="ARBA" id="ARBA00023136"/>
    </source>
</evidence>